<proteinExistence type="predicted"/>
<feature type="compositionally biased region" description="Polar residues" evidence="1">
    <location>
        <begin position="11"/>
        <end position="20"/>
    </location>
</feature>
<evidence type="ECO:0000256" key="1">
    <source>
        <dbReference type="SAM" id="MobiDB-lite"/>
    </source>
</evidence>
<dbReference type="EMBL" id="CP016545">
    <property type="protein sequence ID" value="ANU06450.1"/>
    <property type="molecule type" value="Genomic_DNA"/>
</dbReference>
<name>A0A1C7D4R6_9SPHN</name>
<evidence type="ECO:0000259" key="2">
    <source>
        <dbReference type="Pfam" id="PF00557"/>
    </source>
</evidence>
<dbReference type="InterPro" id="IPR036005">
    <property type="entry name" value="Creatinase/aminopeptidase-like"/>
</dbReference>
<dbReference type="OrthoDB" id="9803194at2"/>
<dbReference type="Gene3D" id="3.40.350.10">
    <property type="entry name" value="Creatinase/prolidase N-terminal domain"/>
    <property type="match status" value="1"/>
</dbReference>
<dbReference type="InterPro" id="IPR000994">
    <property type="entry name" value="Pept_M24"/>
</dbReference>
<dbReference type="AlphaFoldDB" id="A0A1C7D4R6"/>
<dbReference type="Proteomes" id="UP000092698">
    <property type="component" value="Chromosome"/>
</dbReference>
<keyword evidence="4" id="KW-1185">Reference proteome</keyword>
<keyword evidence="3" id="KW-0378">Hydrolase</keyword>
<dbReference type="InterPro" id="IPR029149">
    <property type="entry name" value="Creatin/AminoP/Spt16_N"/>
</dbReference>
<dbReference type="Pfam" id="PF00557">
    <property type="entry name" value="Peptidase_M24"/>
    <property type="match status" value="1"/>
</dbReference>
<dbReference type="InterPro" id="IPR050659">
    <property type="entry name" value="Peptidase_M24B"/>
</dbReference>
<dbReference type="STRING" id="645517.A6F65_00122"/>
<feature type="region of interest" description="Disordered" evidence="1">
    <location>
        <begin position="1"/>
        <end position="20"/>
    </location>
</feature>
<dbReference type="RefSeq" id="WP_067784623.1">
    <property type="nucleotide sequence ID" value="NZ_CP016545.1"/>
</dbReference>
<dbReference type="Gene3D" id="3.90.230.10">
    <property type="entry name" value="Creatinase/methionine aminopeptidase superfamily"/>
    <property type="match status" value="1"/>
</dbReference>
<organism evidence="3 4">
    <name type="scientific">Paraurantiacibacter namhicola</name>
    <dbReference type="NCBI Taxonomy" id="645517"/>
    <lineage>
        <taxon>Bacteria</taxon>
        <taxon>Pseudomonadati</taxon>
        <taxon>Pseudomonadota</taxon>
        <taxon>Alphaproteobacteria</taxon>
        <taxon>Sphingomonadales</taxon>
        <taxon>Erythrobacteraceae</taxon>
        <taxon>Paraurantiacibacter</taxon>
    </lineage>
</organism>
<gene>
    <name evidence="3" type="ORF">A6F65_00122</name>
</gene>
<dbReference type="SUPFAM" id="SSF55920">
    <property type="entry name" value="Creatinase/aminopeptidase"/>
    <property type="match status" value="1"/>
</dbReference>
<dbReference type="CDD" id="cd01066">
    <property type="entry name" value="APP_MetAP"/>
    <property type="match status" value="1"/>
</dbReference>
<evidence type="ECO:0000313" key="3">
    <source>
        <dbReference type="EMBL" id="ANU06450.1"/>
    </source>
</evidence>
<accession>A0A1C7D4R6</accession>
<dbReference type="SUPFAM" id="SSF53092">
    <property type="entry name" value="Creatinase/prolidase N-terminal domain"/>
    <property type="match status" value="1"/>
</dbReference>
<dbReference type="GO" id="GO:0016787">
    <property type="term" value="F:hydrolase activity"/>
    <property type="evidence" value="ECO:0007669"/>
    <property type="project" value="UniProtKB-KW"/>
</dbReference>
<protein>
    <submittedName>
        <fullName evidence="3">Putative peptidase</fullName>
        <ecNumber evidence="3">3.4.-.-</ecNumber>
    </submittedName>
</protein>
<dbReference type="EC" id="3.4.-.-" evidence="3"/>
<sequence>MRSRIGPGARTTASAGSKSSAPSRIALSEWEALDLILPDLDAMRAYRLGRVIDEINRRGISAMLCFDPVNIRYITDCPNMQLWVAHNPCRAVLVSAAGRVILWDFKGCAHLSADLPLVGETRASGGAPVFSYGEHAGVPAARFATEVMYVLREAGGGGGRLAIDRADPSVIFAFQQCGAALAEGQPAMERAREIKSADEIAAIRCAIAACDASVAEMREAFQPGISEVELWSHLHAGNIKRGGEWIETRLLTSGPRTNPWYQECSGRIIEAGDIVAFDTDLIGAYGYCVDYSRSWLAGDGKPSDHQRRLSDIALAHVAHNAALIVPGTSFAEISAQAHRLPEEFRAHRYSVLAHGVGMADECPAIRYPEDSDETDPQGLVKPGMVFAVEAFVGSEHGGEGVKHEDMVLVIDTGNERLTHFPIDPAFAC</sequence>
<dbReference type="PANTHER" id="PTHR46112:SF3">
    <property type="entry name" value="AMINOPEPTIDASE YPDF"/>
    <property type="match status" value="1"/>
</dbReference>
<dbReference type="KEGG" id="anh:A6F65_00122"/>
<feature type="domain" description="Peptidase M24" evidence="2">
    <location>
        <begin position="202"/>
        <end position="409"/>
    </location>
</feature>
<evidence type="ECO:0000313" key="4">
    <source>
        <dbReference type="Proteomes" id="UP000092698"/>
    </source>
</evidence>
<dbReference type="PANTHER" id="PTHR46112">
    <property type="entry name" value="AMINOPEPTIDASE"/>
    <property type="match status" value="1"/>
</dbReference>
<reference evidence="3 4" key="1">
    <citation type="submission" date="2016-07" db="EMBL/GenBank/DDBJ databases">
        <title>Complete genome sequence of Altererythrobacter namhicola JCM 16345T, containing esterase-encoding genes.</title>
        <authorList>
            <person name="Cheng H."/>
            <person name="Wu Y.-H."/>
            <person name="Jian S.-L."/>
            <person name="Huo Y.-Y."/>
            <person name="Wang C.-S."/>
            <person name="Xu X.-W."/>
        </authorList>
    </citation>
    <scope>NUCLEOTIDE SEQUENCE [LARGE SCALE GENOMIC DNA]</scope>
    <source>
        <strain evidence="3 4">JCM 16345</strain>
    </source>
</reference>